<reference evidence="1" key="1">
    <citation type="submission" date="2020-10" db="EMBL/GenBank/DDBJ databases">
        <authorList>
            <person name="Gilroy R."/>
        </authorList>
    </citation>
    <scope>NUCLEOTIDE SEQUENCE</scope>
    <source>
        <strain evidence="1">11159</strain>
    </source>
</reference>
<evidence type="ECO:0008006" key="3">
    <source>
        <dbReference type="Google" id="ProtNLM"/>
    </source>
</evidence>
<name>A0A9D9DL52_9BACL</name>
<gene>
    <name evidence="1" type="ORF">IAC58_00600</name>
</gene>
<evidence type="ECO:0000313" key="2">
    <source>
        <dbReference type="Proteomes" id="UP000823613"/>
    </source>
</evidence>
<dbReference type="EMBL" id="JADIMY010000011">
    <property type="protein sequence ID" value="MBO8427049.1"/>
    <property type="molecule type" value="Genomic_DNA"/>
</dbReference>
<comment type="caution">
    <text evidence="1">The sequence shown here is derived from an EMBL/GenBank/DDBJ whole genome shotgun (WGS) entry which is preliminary data.</text>
</comment>
<protein>
    <recommendedName>
        <fullName evidence="3">Lipoprotein</fullName>
    </recommendedName>
</protein>
<dbReference type="PROSITE" id="PS51257">
    <property type="entry name" value="PROKAR_LIPOPROTEIN"/>
    <property type="match status" value="1"/>
</dbReference>
<proteinExistence type="predicted"/>
<organism evidence="1 2">
    <name type="scientific">Candidatus Onthovivens merdipullorum</name>
    <dbReference type="NCBI Taxonomy" id="2840889"/>
    <lineage>
        <taxon>Bacteria</taxon>
        <taxon>Bacillati</taxon>
        <taxon>Bacillota</taxon>
        <taxon>Bacilli</taxon>
        <taxon>Bacillales</taxon>
        <taxon>Candidatus Onthovivens</taxon>
    </lineage>
</organism>
<reference evidence="1" key="2">
    <citation type="journal article" date="2021" name="PeerJ">
        <title>Extensive microbial diversity within the chicken gut microbiome revealed by metagenomics and culture.</title>
        <authorList>
            <person name="Gilroy R."/>
            <person name="Ravi A."/>
            <person name="Getino M."/>
            <person name="Pursley I."/>
            <person name="Horton D.L."/>
            <person name="Alikhan N.F."/>
            <person name="Baker D."/>
            <person name="Gharbi K."/>
            <person name="Hall N."/>
            <person name="Watson M."/>
            <person name="Adriaenssens E.M."/>
            <person name="Foster-Nyarko E."/>
            <person name="Jarju S."/>
            <person name="Secka A."/>
            <person name="Antonio M."/>
            <person name="Oren A."/>
            <person name="Chaudhuri R.R."/>
            <person name="La Ragione R."/>
            <person name="Hildebrand F."/>
            <person name="Pallen M.J."/>
        </authorList>
    </citation>
    <scope>NUCLEOTIDE SEQUENCE</scope>
    <source>
        <strain evidence="1">11159</strain>
    </source>
</reference>
<accession>A0A9D9DL52</accession>
<dbReference type="Proteomes" id="UP000823613">
    <property type="component" value="Unassembled WGS sequence"/>
</dbReference>
<dbReference type="AlphaFoldDB" id="A0A9D9DL52"/>
<sequence>MKIRFTLITLIFFVLGCTSLPQHKSLYNYTPGTEPFIYEIRDVNVSIDYVNENEIANQVRILMESSVISNSDLQNMSNVVYIDFNVVQRSFLQNIDQKTTIFINVIGYDSDRNILIRENYYVTGKDTFLSSVTQYKYVSKITNNLLKYQESVERSFEK</sequence>
<evidence type="ECO:0000313" key="1">
    <source>
        <dbReference type="EMBL" id="MBO8427049.1"/>
    </source>
</evidence>